<dbReference type="EMBL" id="QORO01000001">
    <property type="protein sequence ID" value="RCK61580.1"/>
    <property type="molecule type" value="Genomic_DNA"/>
</dbReference>
<dbReference type="GO" id="GO:0006270">
    <property type="term" value="P:DNA replication initiation"/>
    <property type="evidence" value="ECO:0007669"/>
    <property type="project" value="TreeGrafter"/>
</dbReference>
<dbReference type="Gene3D" id="3.40.50.300">
    <property type="entry name" value="P-loop containing nucleotide triphosphate hydrolases"/>
    <property type="match status" value="1"/>
</dbReference>
<feature type="binding site" evidence="8">
    <location>
        <position position="412"/>
    </location>
    <ligand>
        <name>Zn(2+)</name>
        <dbReference type="ChEBI" id="CHEBI:29105"/>
        <label>2</label>
    </ligand>
</feature>
<evidence type="ECO:0000256" key="4">
    <source>
        <dbReference type="ARBA" id="ARBA00022741"/>
    </source>
</evidence>
<evidence type="ECO:0000259" key="10">
    <source>
        <dbReference type="Pfam" id="PF17764"/>
    </source>
</evidence>
<dbReference type="GO" id="GO:0006310">
    <property type="term" value="P:DNA recombination"/>
    <property type="evidence" value="ECO:0007669"/>
    <property type="project" value="InterPro"/>
</dbReference>
<evidence type="ECO:0000256" key="3">
    <source>
        <dbReference type="ARBA" id="ARBA00022723"/>
    </source>
</evidence>
<keyword evidence="1 8" id="KW-0639">Primosome</keyword>
<keyword evidence="12" id="KW-1185">Reference proteome</keyword>
<dbReference type="GO" id="GO:1990077">
    <property type="term" value="C:primosome complex"/>
    <property type="evidence" value="ECO:0007669"/>
    <property type="project" value="UniProtKB-UniRule"/>
</dbReference>
<feature type="binding site" evidence="8">
    <location>
        <position position="385"/>
    </location>
    <ligand>
        <name>Zn(2+)</name>
        <dbReference type="ChEBI" id="CHEBI:29105"/>
        <label>1</label>
    </ligand>
</feature>
<feature type="binding site" evidence="8">
    <location>
        <position position="427"/>
    </location>
    <ligand>
        <name>Zn(2+)</name>
        <dbReference type="ChEBI" id="CHEBI:29105"/>
        <label>1</label>
    </ligand>
</feature>
<keyword evidence="6 8" id="KW-0067">ATP-binding</keyword>
<evidence type="ECO:0000256" key="2">
    <source>
        <dbReference type="ARBA" id="ARBA00022705"/>
    </source>
</evidence>
<keyword evidence="2 8" id="KW-0235">DNA replication</keyword>
<evidence type="ECO:0000256" key="1">
    <source>
        <dbReference type="ARBA" id="ARBA00022515"/>
    </source>
</evidence>
<feature type="binding site" evidence="8">
    <location>
        <position position="415"/>
    </location>
    <ligand>
        <name>Zn(2+)</name>
        <dbReference type="ChEBI" id="CHEBI:29105"/>
        <label>2</label>
    </ligand>
</feature>
<feature type="domain" description="Primosomal protein N' 3' DNA-binding" evidence="10">
    <location>
        <begin position="19"/>
        <end position="119"/>
    </location>
</feature>
<dbReference type="InterPro" id="IPR042115">
    <property type="entry name" value="PriA_3primeBD_sf"/>
</dbReference>
<evidence type="ECO:0000256" key="7">
    <source>
        <dbReference type="ARBA" id="ARBA00023125"/>
    </source>
</evidence>
<evidence type="ECO:0000256" key="8">
    <source>
        <dbReference type="HAMAP-Rule" id="MF_00983"/>
    </source>
</evidence>
<dbReference type="InterPro" id="IPR027417">
    <property type="entry name" value="P-loop_NTPase"/>
</dbReference>
<comment type="caution">
    <text evidence="8">As this protein does not have any detectable helicase domains, it probably does not have helicase activity.</text>
</comment>
<keyword evidence="4 8" id="KW-0547">Nucleotide-binding</keyword>
<protein>
    <recommendedName>
        <fullName evidence="8">Probable replication restart protein PriA</fullName>
    </recommendedName>
    <alternativeName>
        <fullName evidence="8">Putative ATP-dependent DNA helicase PriA</fullName>
    </alternativeName>
</protein>
<dbReference type="GO" id="GO:0043138">
    <property type="term" value="F:3'-5' DNA helicase activity"/>
    <property type="evidence" value="ECO:0007669"/>
    <property type="project" value="TreeGrafter"/>
</dbReference>
<dbReference type="PANTHER" id="PTHR30580">
    <property type="entry name" value="PRIMOSOMAL PROTEIN N"/>
    <property type="match status" value="1"/>
</dbReference>
<comment type="subunit">
    <text evidence="8">Component of the replication restart primosome.</text>
</comment>
<comment type="cofactor">
    <cofactor evidence="8">
        <name>Zn(2+)</name>
        <dbReference type="ChEBI" id="CHEBI:29105"/>
    </cofactor>
    <text evidence="8">Binds 2 zinc ions per subunit.</text>
</comment>
<dbReference type="PANTHER" id="PTHR30580:SF0">
    <property type="entry name" value="PRIMOSOMAL PROTEIN N"/>
    <property type="match status" value="1"/>
</dbReference>
<dbReference type="AlphaFoldDB" id="A0A367Y7I5"/>
<keyword evidence="7 8" id="KW-0238">DNA-binding</keyword>
<dbReference type="GO" id="GO:0003677">
    <property type="term" value="F:DNA binding"/>
    <property type="evidence" value="ECO:0007669"/>
    <property type="project" value="UniProtKB-UniRule"/>
</dbReference>
<dbReference type="InterPro" id="IPR041222">
    <property type="entry name" value="PriA_3primeBD"/>
</dbReference>
<dbReference type="Gene3D" id="3.40.1440.60">
    <property type="entry name" value="PriA, 3(prime) DNA-binding domain"/>
    <property type="match status" value="1"/>
</dbReference>
<evidence type="ECO:0000256" key="9">
    <source>
        <dbReference type="SAM" id="MobiDB-lite"/>
    </source>
</evidence>
<feature type="region of interest" description="Disordered" evidence="9">
    <location>
        <begin position="641"/>
        <end position="673"/>
    </location>
</feature>
<evidence type="ECO:0000313" key="11">
    <source>
        <dbReference type="EMBL" id="RCK61580.1"/>
    </source>
</evidence>
<evidence type="ECO:0000313" key="12">
    <source>
        <dbReference type="Proteomes" id="UP000253508"/>
    </source>
</evidence>
<dbReference type="GO" id="GO:0005524">
    <property type="term" value="F:ATP binding"/>
    <property type="evidence" value="ECO:0007669"/>
    <property type="project" value="UniProtKB-UniRule"/>
</dbReference>
<keyword evidence="3 8" id="KW-0479">Metal-binding</keyword>
<organism evidence="11 12">
    <name type="scientific">Microbacterium sorbitolivorans</name>
    <dbReference type="NCBI Taxonomy" id="1867410"/>
    <lineage>
        <taxon>Bacteria</taxon>
        <taxon>Bacillati</taxon>
        <taxon>Actinomycetota</taxon>
        <taxon>Actinomycetes</taxon>
        <taxon>Micrococcales</taxon>
        <taxon>Microbacteriaceae</taxon>
        <taxon>Microbacterium</taxon>
    </lineage>
</organism>
<evidence type="ECO:0000256" key="5">
    <source>
        <dbReference type="ARBA" id="ARBA00022833"/>
    </source>
</evidence>
<accession>A0A367Y7I5</accession>
<comment type="function">
    <text evidence="8">Initiates the restart of stalled replication forks, which reloads the replicative helicase on sites other than the origin of replication. Recognizes and binds to abandoned replication forks and remodels them to uncover a helicase loading site. Promotes assembly of the primosome at these replication forks.</text>
</comment>
<dbReference type="RefSeq" id="WP_114116685.1">
    <property type="nucleotide sequence ID" value="NZ_BMHU01000001.1"/>
</dbReference>
<dbReference type="OrthoDB" id="3177118at2"/>
<feature type="binding site" evidence="8">
    <location>
        <position position="424"/>
    </location>
    <ligand>
        <name>Zn(2+)</name>
        <dbReference type="ChEBI" id="CHEBI:29105"/>
        <label>1</label>
    </ligand>
</feature>
<keyword evidence="5 8" id="KW-0862">Zinc</keyword>
<reference evidence="11 12" key="1">
    <citation type="submission" date="2018-07" db="EMBL/GenBank/DDBJ databases">
        <title>Microbacterium endoborsara sp. nov., a novel actinobacterium isolated from Borszczowia aralocaspica.</title>
        <authorList>
            <person name="An D."/>
        </authorList>
    </citation>
    <scope>NUCLEOTIDE SEQUENCE [LARGE SCALE GENOMIC DNA]</scope>
    <source>
        <strain evidence="11 12">C1.15228</strain>
    </source>
</reference>
<evidence type="ECO:0000256" key="6">
    <source>
        <dbReference type="ARBA" id="ARBA00022840"/>
    </source>
</evidence>
<sequence length="673" mass="70854">MPEHPAHIAPRGPRRIAHVLIDSPLPQLDRLFDYSLPAELVEEAVPGVRVKVPLRSAGRVIQGFVVGVGEETDDERTLSEIDTVISAAEVLPDRLYALARAVADRAAGSANDVLRLAIPRRMVRAEKAWLAREAAPTIEVDAGAASRALATLAEYPDLDETLAGAGRVALDARPGVAGSIPAWAELLAAAAVLTISRGESAVIAVPDHRDLARLEAALADIAPEGAVLRLDAELPAQQRYANYLRTLDDAPAIVIGNRSAVYAPVTRLGMLALWDDGDSLFDEPLAPYVHARDAALVRQKLEGGALVFCGHSRSADVQRLVEIGFLTEPAPARRVTPKVILGAPQDTPATGRIPSAAFRSAREVIEHGPVLVQVARPGYAPTLVCGECRAPARCQHCGGPLFAPARGATPTCAWCARDARGWQCAHCEATTVRLASSGSERTADELGRAFAGVKIIVADGAHPVETVGPEPALVIATRGAEPIAEGGYRAVLLLDGDRMLQAPDLRIGESCLRWWSNAAALAAPGAPVHLVAVTGPVARALATWSQPAYARGELVERAPLKMPPAVRIARIEGDAPQVDEALVKLGADAPRLAPDAVIGPVPAPEVSGRKRARALVRFEYGLGSVVSASLRASVVAAAVSSRARRTRGPAEPGRSRPPANTLSVRLDVADPEL</sequence>
<gene>
    <name evidence="8" type="primary">priA</name>
    <name evidence="11" type="ORF">DTO57_02800</name>
</gene>
<proteinExistence type="inferred from homology"/>
<feature type="binding site" evidence="8">
    <location>
        <position position="397"/>
    </location>
    <ligand>
        <name>Zn(2+)</name>
        <dbReference type="ChEBI" id="CHEBI:29105"/>
        <label>2</label>
    </ligand>
</feature>
<comment type="caution">
    <text evidence="11">The sequence shown here is derived from an EMBL/GenBank/DDBJ whole genome shotgun (WGS) entry which is preliminary data.</text>
</comment>
<feature type="binding site" evidence="8">
    <location>
        <position position="394"/>
    </location>
    <ligand>
        <name>Zn(2+)</name>
        <dbReference type="ChEBI" id="CHEBI:29105"/>
        <label>2</label>
    </ligand>
</feature>
<dbReference type="GO" id="GO:0008270">
    <property type="term" value="F:zinc ion binding"/>
    <property type="evidence" value="ECO:0007669"/>
    <property type="project" value="UniProtKB-UniRule"/>
</dbReference>
<comment type="similarity">
    <text evidence="8">Belongs to the helicase family. PriA subfamily.</text>
</comment>
<dbReference type="Proteomes" id="UP000253508">
    <property type="component" value="Unassembled WGS sequence"/>
</dbReference>
<name>A0A367Y7I5_9MICO</name>
<dbReference type="Pfam" id="PF17764">
    <property type="entry name" value="PriA_3primeBD"/>
    <property type="match status" value="1"/>
</dbReference>
<dbReference type="HAMAP" id="MF_00983">
    <property type="entry name" value="PriA"/>
    <property type="match status" value="1"/>
</dbReference>
<dbReference type="GO" id="GO:0006269">
    <property type="term" value="P:DNA replication, synthesis of primer"/>
    <property type="evidence" value="ECO:0007669"/>
    <property type="project" value="UniProtKB-KW"/>
</dbReference>
<dbReference type="GO" id="GO:0006302">
    <property type="term" value="P:double-strand break repair"/>
    <property type="evidence" value="ECO:0007669"/>
    <property type="project" value="InterPro"/>
</dbReference>
<dbReference type="InterPro" id="IPR005259">
    <property type="entry name" value="PriA"/>
</dbReference>
<feature type="binding site" evidence="8">
    <location>
        <position position="388"/>
    </location>
    <ligand>
        <name>Zn(2+)</name>
        <dbReference type="ChEBI" id="CHEBI:29105"/>
        <label>1</label>
    </ligand>
</feature>